<dbReference type="Pfam" id="PF00854">
    <property type="entry name" value="PTR2"/>
    <property type="match status" value="1"/>
</dbReference>
<dbReference type="EMBL" id="WBSM01000001">
    <property type="protein sequence ID" value="KAB8289047.1"/>
    <property type="molecule type" value="Genomic_DNA"/>
</dbReference>
<feature type="transmembrane region" description="Helical" evidence="7">
    <location>
        <begin position="421"/>
        <end position="445"/>
    </location>
</feature>
<keyword evidence="2" id="KW-0813">Transport</keyword>
<dbReference type="Proteomes" id="UP000469943">
    <property type="component" value="Unassembled WGS sequence"/>
</dbReference>
<feature type="transmembrane region" description="Helical" evidence="7">
    <location>
        <begin position="276"/>
        <end position="299"/>
    </location>
</feature>
<evidence type="ECO:0000256" key="6">
    <source>
        <dbReference type="ARBA" id="ARBA00023136"/>
    </source>
</evidence>
<feature type="transmembrane region" description="Helical" evidence="7">
    <location>
        <begin position="250"/>
        <end position="270"/>
    </location>
</feature>
<proteinExistence type="predicted"/>
<evidence type="ECO:0000313" key="9">
    <source>
        <dbReference type="EMBL" id="NEG70761.1"/>
    </source>
</evidence>
<feature type="transmembrane region" description="Helical" evidence="7">
    <location>
        <begin position="392"/>
        <end position="415"/>
    </location>
</feature>
<feature type="transmembrane region" description="Helical" evidence="7">
    <location>
        <begin position="485"/>
        <end position="505"/>
    </location>
</feature>
<gene>
    <name evidence="8" type="ORF">DSM100688_0125</name>
    <name evidence="9" type="ORF">GFD24_00645</name>
</gene>
<dbReference type="OrthoDB" id="9772725at2"/>
<sequence length="521" mass="55628">MTQAVSASASARTAARSGAADALSDEERIAQIHRERSFIGHPRGTGSLSLLNLGMGVGHGSINAILIYYMYASAPGGLGFSQTEAAQIFSLYSTFIVLCGLVGSYVADRILGPRRGLRYARLGQVIGFMLLMFPFLGIAGTMASLTLLSVSAMFGGRSLEALLGMLYAEGDGRRAAAFTMTYVFSNIAGIFTPLIVGTIAQYAGYWAGFAFGAVFALAGWLLYFLTEKRFFGPLGLTPGDPIAQDKRRGFIVRLIVIVVAAVAVVATLFIMKVITISAFSNAVSTAAIFIPLVYLAYIIKSRKTSRAESHHVIAILPLFACNAVAMWVWTQTITIISIYSEKSVDRNLFGFEITPAAFQTWGSFLAVAFGTLFVTLWTKLGSHQPSNAAKMGFSTIMYAAGPLLMTLPFTLYPAGVKVSPLWVLVFWLLIMIGEASGGPAGYAAASDVAPKAFATQMMTVWALSQSTGSALNSLSINFYHEGSEATYFLFVGGVTAVLGILVLVFSKKLTHAMGVDEASLK</sequence>
<reference evidence="8 11" key="2">
    <citation type="submission" date="2019-10" db="EMBL/GenBank/DDBJ databases">
        <title>Characterization of the phylogenetic diversity of two novel species belonging to the genus Bifidobacterium: Bifidobacterium cebidarum sp. nov. and Bifidobacterium leontopitheci sp. nov.</title>
        <authorList>
            <person name="Lugli G.A."/>
            <person name="Duranti S."/>
            <person name="Milani C."/>
            <person name="Turroni F."/>
            <person name="Ventura M."/>
        </authorList>
    </citation>
    <scope>NUCLEOTIDE SEQUENCE [LARGE SCALE GENOMIC DNA]</scope>
    <source>
        <strain evidence="8 11">DSM 100688</strain>
    </source>
</reference>
<reference evidence="9 10" key="1">
    <citation type="submission" date="2019-10" db="EMBL/GenBank/DDBJ databases">
        <title>Bifidobacterium from non-human primates.</title>
        <authorList>
            <person name="Modesto M."/>
        </authorList>
    </citation>
    <scope>NUCLEOTIDE SEQUENCE [LARGE SCALE GENOMIC DNA]</scope>
    <source>
        <strain evidence="9 10">TREM</strain>
    </source>
</reference>
<evidence type="ECO:0000256" key="4">
    <source>
        <dbReference type="ARBA" id="ARBA00022692"/>
    </source>
</evidence>
<organism evidence="8 11">
    <name type="scientific">Bifidobacterium ramosum</name>
    <dbReference type="NCBI Taxonomy" id="1798158"/>
    <lineage>
        <taxon>Bacteria</taxon>
        <taxon>Bacillati</taxon>
        <taxon>Actinomycetota</taxon>
        <taxon>Actinomycetes</taxon>
        <taxon>Bifidobacteriales</taxon>
        <taxon>Bifidobacteriaceae</taxon>
        <taxon>Bifidobacterium</taxon>
    </lineage>
</organism>
<keyword evidence="4 7" id="KW-0812">Transmembrane</keyword>
<accession>A0A6L4X4D5</accession>
<dbReference type="RefSeq" id="WP_152357253.1">
    <property type="nucleotide sequence ID" value="NZ_WBSM01000001.1"/>
</dbReference>
<dbReference type="InterPro" id="IPR050171">
    <property type="entry name" value="MFS_Transporters"/>
</dbReference>
<feature type="transmembrane region" description="Helical" evidence="7">
    <location>
        <begin position="360"/>
        <end position="380"/>
    </location>
</feature>
<dbReference type="PANTHER" id="PTHR23517:SF15">
    <property type="entry name" value="PROTON-DEPENDENT OLIGOPEPTIDE FAMILY TRANSPORT PROTEIN"/>
    <property type="match status" value="1"/>
</dbReference>
<dbReference type="GO" id="GO:0015833">
    <property type="term" value="P:peptide transport"/>
    <property type="evidence" value="ECO:0007669"/>
    <property type="project" value="InterPro"/>
</dbReference>
<dbReference type="GO" id="GO:1904680">
    <property type="term" value="F:peptide transmembrane transporter activity"/>
    <property type="evidence" value="ECO:0007669"/>
    <property type="project" value="InterPro"/>
</dbReference>
<evidence type="ECO:0000256" key="2">
    <source>
        <dbReference type="ARBA" id="ARBA00022448"/>
    </source>
</evidence>
<evidence type="ECO:0000256" key="1">
    <source>
        <dbReference type="ARBA" id="ARBA00004651"/>
    </source>
</evidence>
<dbReference type="AlphaFoldDB" id="A0A6L4X4D5"/>
<keyword evidence="3" id="KW-1003">Cell membrane</keyword>
<comment type="caution">
    <text evidence="8">The sequence shown here is derived from an EMBL/GenBank/DDBJ whole genome shotgun (WGS) entry which is preliminary data.</text>
</comment>
<evidence type="ECO:0000313" key="10">
    <source>
        <dbReference type="Proteomes" id="UP000469943"/>
    </source>
</evidence>
<evidence type="ECO:0000313" key="11">
    <source>
        <dbReference type="Proteomes" id="UP000482084"/>
    </source>
</evidence>
<evidence type="ECO:0000256" key="7">
    <source>
        <dbReference type="SAM" id="Phobius"/>
    </source>
</evidence>
<feature type="transmembrane region" description="Helical" evidence="7">
    <location>
        <begin position="50"/>
        <end position="69"/>
    </location>
</feature>
<dbReference type="SUPFAM" id="SSF103473">
    <property type="entry name" value="MFS general substrate transporter"/>
    <property type="match status" value="1"/>
</dbReference>
<name>A0A6L4X4D5_9BIFI</name>
<dbReference type="GO" id="GO:0005886">
    <property type="term" value="C:plasma membrane"/>
    <property type="evidence" value="ECO:0007669"/>
    <property type="project" value="UniProtKB-SubCell"/>
</dbReference>
<comment type="subcellular location">
    <subcellularLocation>
        <location evidence="1">Cell membrane</location>
        <topology evidence="1">Multi-pass membrane protein</topology>
    </subcellularLocation>
</comment>
<feature type="transmembrane region" description="Helical" evidence="7">
    <location>
        <begin position="202"/>
        <end position="225"/>
    </location>
</feature>
<feature type="transmembrane region" description="Helical" evidence="7">
    <location>
        <begin position="119"/>
        <end position="139"/>
    </location>
</feature>
<feature type="transmembrane region" description="Helical" evidence="7">
    <location>
        <begin position="89"/>
        <end position="107"/>
    </location>
</feature>
<dbReference type="EMBL" id="WHZX01000001">
    <property type="protein sequence ID" value="NEG70761.1"/>
    <property type="molecule type" value="Genomic_DNA"/>
</dbReference>
<evidence type="ECO:0000256" key="5">
    <source>
        <dbReference type="ARBA" id="ARBA00022989"/>
    </source>
</evidence>
<keyword evidence="5 7" id="KW-1133">Transmembrane helix</keyword>
<dbReference type="Proteomes" id="UP000482084">
    <property type="component" value="Unassembled WGS sequence"/>
</dbReference>
<evidence type="ECO:0000256" key="3">
    <source>
        <dbReference type="ARBA" id="ARBA00022475"/>
    </source>
</evidence>
<dbReference type="PANTHER" id="PTHR23517">
    <property type="entry name" value="RESISTANCE PROTEIN MDTM, PUTATIVE-RELATED-RELATED"/>
    <property type="match status" value="1"/>
</dbReference>
<dbReference type="NCBIfam" id="TIGR00924">
    <property type="entry name" value="yjdL_sub1_fam"/>
    <property type="match status" value="1"/>
</dbReference>
<dbReference type="InterPro" id="IPR036259">
    <property type="entry name" value="MFS_trans_sf"/>
</dbReference>
<dbReference type="Gene3D" id="1.20.1250.20">
    <property type="entry name" value="MFS general substrate transporter like domains"/>
    <property type="match status" value="1"/>
</dbReference>
<feature type="transmembrane region" description="Helical" evidence="7">
    <location>
        <begin position="175"/>
        <end position="196"/>
    </location>
</feature>
<feature type="transmembrane region" description="Helical" evidence="7">
    <location>
        <begin position="311"/>
        <end position="340"/>
    </location>
</feature>
<dbReference type="InterPro" id="IPR000109">
    <property type="entry name" value="POT_fam"/>
</dbReference>
<keyword evidence="11" id="KW-1185">Reference proteome</keyword>
<keyword evidence="6 7" id="KW-0472">Membrane</keyword>
<evidence type="ECO:0000313" key="8">
    <source>
        <dbReference type="EMBL" id="KAB8289047.1"/>
    </source>
</evidence>
<protein>
    <submittedName>
        <fullName evidence="8">Amino acid transporter</fullName>
    </submittedName>
    <submittedName>
        <fullName evidence="9">MFS transporter</fullName>
    </submittedName>
</protein>
<dbReference type="InterPro" id="IPR005279">
    <property type="entry name" value="Dipep/tripep_permease"/>
</dbReference>